<evidence type="ECO:0000313" key="6">
    <source>
        <dbReference type="EMBL" id="MFF4778217.1"/>
    </source>
</evidence>
<dbReference type="SMART" id="SM00345">
    <property type="entry name" value="HTH_GNTR"/>
    <property type="match status" value="1"/>
</dbReference>
<dbReference type="InterPro" id="IPR036388">
    <property type="entry name" value="WH-like_DNA-bd_sf"/>
</dbReference>
<protein>
    <submittedName>
        <fullName evidence="6">GntR family transcriptional regulator</fullName>
    </submittedName>
</protein>
<reference evidence="6 7" key="1">
    <citation type="submission" date="2024-10" db="EMBL/GenBank/DDBJ databases">
        <title>The Natural Products Discovery Center: Release of the First 8490 Sequenced Strains for Exploring Actinobacteria Biosynthetic Diversity.</title>
        <authorList>
            <person name="Kalkreuter E."/>
            <person name="Kautsar S.A."/>
            <person name="Yang D."/>
            <person name="Bader C.D."/>
            <person name="Teijaro C.N."/>
            <person name="Fluegel L."/>
            <person name="Davis C.M."/>
            <person name="Simpson J.R."/>
            <person name="Lauterbach L."/>
            <person name="Steele A.D."/>
            <person name="Gui C."/>
            <person name="Meng S."/>
            <person name="Li G."/>
            <person name="Viehrig K."/>
            <person name="Ye F."/>
            <person name="Su P."/>
            <person name="Kiefer A.F."/>
            <person name="Nichols A."/>
            <person name="Cepeda A.J."/>
            <person name="Yan W."/>
            <person name="Fan B."/>
            <person name="Jiang Y."/>
            <person name="Adhikari A."/>
            <person name="Zheng C.-J."/>
            <person name="Schuster L."/>
            <person name="Cowan T.M."/>
            <person name="Smanski M.J."/>
            <person name="Chevrette M.G."/>
            <person name="De Carvalho L.P.S."/>
            <person name="Shen B."/>
        </authorList>
    </citation>
    <scope>NUCLEOTIDE SEQUENCE [LARGE SCALE GENOMIC DNA]</scope>
    <source>
        <strain evidence="6 7">NPDC001281</strain>
    </source>
</reference>
<keyword evidence="1" id="KW-0805">Transcription regulation</keyword>
<dbReference type="PRINTS" id="PR00035">
    <property type="entry name" value="HTHGNTR"/>
</dbReference>
<dbReference type="PANTHER" id="PTHR44846">
    <property type="entry name" value="MANNOSYL-D-GLYCERATE TRANSPORT/METABOLISM SYSTEM REPRESSOR MNGR-RELATED"/>
    <property type="match status" value="1"/>
</dbReference>
<dbReference type="PANTHER" id="PTHR44846:SF1">
    <property type="entry name" value="MANNOSYL-D-GLYCERATE TRANSPORT_METABOLISM SYSTEM REPRESSOR MNGR-RELATED"/>
    <property type="match status" value="1"/>
</dbReference>
<dbReference type="InterPro" id="IPR028978">
    <property type="entry name" value="Chorismate_lyase_/UTRA_dom_sf"/>
</dbReference>
<name>A0ABW6VHY3_MICFU</name>
<dbReference type="EMBL" id="JBIAXI010000029">
    <property type="protein sequence ID" value="MFF4778217.1"/>
    <property type="molecule type" value="Genomic_DNA"/>
</dbReference>
<organism evidence="6 7">
    <name type="scientific">Microtetraspora fusca</name>
    <dbReference type="NCBI Taxonomy" id="1997"/>
    <lineage>
        <taxon>Bacteria</taxon>
        <taxon>Bacillati</taxon>
        <taxon>Actinomycetota</taxon>
        <taxon>Actinomycetes</taxon>
        <taxon>Streptosporangiales</taxon>
        <taxon>Streptosporangiaceae</taxon>
        <taxon>Microtetraspora</taxon>
    </lineage>
</organism>
<sequence>MSREGDGESAVDATRREVLRLISTGELQPGQRLGAEREIAARMGVSRTTLRQALGLLEQAGAVRRVPGRGGGTFVSGSKVERDLSSVVGVPDLLREQGFTAGSRVVRATIAGADEPTAAALGIQPGDLVTEIVRIRFADGVPLSLEQARFPALRFPGLLEQPLGGSVYELLAAQYGVRPAAALERIEAVSAGEEEAAVLGVEPGVPVLAISRTTSDERGVPFEFSQDTFRGDRTRILVHVSGATGTTHSAREQGRLVHFPDGRPKDSPADGVKTEGL</sequence>
<dbReference type="SUPFAM" id="SSF64288">
    <property type="entry name" value="Chorismate lyase-like"/>
    <property type="match status" value="1"/>
</dbReference>
<dbReference type="Pfam" id="PF00392">
    <property type="entry name" value="GntR"/>
    <property type="match status" value="1"/>
</dbReference>
<dbReference type="CDD" id="cd07377">
    <property type="entry name" value="WHTH_GntR"/>
    <property type="match status" value="1"/>
</dbReference>
<evidence type="ECO:0000259" key="5">
    <source>
        <dbReference type="PROSITE" id="PS50949"/>
    </source>
</evidence>
<gene>
    <name evidence="6" type="ORF">ACFY05_35860</name>
</gene>
<dbReference type="Gene3D" id="3.40.1410.10">
    <property type="entry name" value="Chorismate lyase-like"/>
    <property type="match status" value="1"/>
</dbReference>
<proteinExistence type="predicted"/>
<dbReference type="Gene3D" id="1.10.10.10">
    <property type="entry name" value="Winged helix-like DNA-binding domain superfamily/Winged helix DNA-binding domain"/>
    <property type="match status" value="1"/>
</dbReference>
<dbReference type="Pfam" id="PF07702">
    <property type="entry name" value="UTRA"/>
    <property type="match status" value="1"/>
</dbReference>
<keyword evidence="3" id="KW-0804">Transcription</keyword>
<dbReference type="RefSeq" id="WP_387346763.1">
    <property type="nucleotide sequence ID" value="NZ_JBIAXI010000029.1"/>
</dbReference>
<accession>A0ABW6VHY3</accession>
<dbReference type="InterPro" id="IPR011663">
    <property type="entry name" value="UTRA"/>
</dbReference>
<dbReference type="PROSITE" id="PS50949">
    <property type="entry name" value="HTH_GNTR"/>
    <property type="match status" value="1"/>
</dbReference>
<comment type="caution">
    <text evidence="6">The sequence shown here is derived from an EMBL/GenBank/DDBJ whole genome shotgun (WGS) entry which is preliminary data.</text>
</comment>
<dbReference type="InterPro" id="IPR050679">
    <property type="entry name" value="Bact_HTH_transcr_reg"/>
</dbReference>
<keyword evidence="7" id="KW-1185">Reference proteome</keyword>
<dbReference type="InterPro" id="IPR000524">
    <property type="entry name" value="Tscrpt_reg_HTH_GntR"/>
</dbReference>
<evidence type="ECO:0000256" key="3">
    <source>
        <dbReference type="ARBA" id="ARBA00023163"/>
    </source>
</evidence>
<dbReference type="SUPFAM" id="SSF46785">
    <property type="entry name" value="Winged helix' DNA-binding domain"/>
    <property type="match status" value="1"/>
</dbReference>
<evidence type="ECO:0000256" key="1">
    <source>
        <dbReference type="ARBA" id="ARBA00023015"/>
    </source>
</evidence>
<feature type="region of interest" description="Disordered" evidence="4">
    <location>
        <begin position="244"/>
        <end position="277"/>
    </location>
</feature>
<evidence type="ECO:0000256" key="4">
    <source>
        <dbReference type="SAM" id="MobiDB-lite"/>
    </source>
</evidence>
<evidence type="ECO:0000256" key="2">
    <source>
        <dbReference type="ARBA" id="ARBA00023125"/>
    </source>
</evidence>
<evidence type="ECO:0000313" key="7">
    <source>
        <dbReference type="Proteomes" id="UP001602119"/>
    </source>
</evidence>
<dbReference type="Proteomes" id="UP001602119">
    <property type="component" value="Unassembled WGS sequence"/>
</dbReference>
<feature type="compositionally biased region" description="Basic and acidic residues" evidence="4">
    <location>
        <begin position="249"/>
        <end position="277"/>
    </location>
</feature>
<feature type="domain" description="HTH gntR-type" evidence="5">
    <location>
        <begin position="8"/>
        <end position="78"/>
    </location>
</feature>
<dbReference type="SMART" id="SM00866">
    <property type="entry name" value="UTRA"/>
    <property type="match status" value="1"/>
</dbReference>
<keyword evidence="2" id="KW-0238">DNA-binding</keyword>
<dbReference type="InterPro" id="IPR036390">
    <property type="entry name" value="WH_DNA-bd_sf"/>
</dbReference>